<comment type="caution">
    <text evidence="8">The sequence shown here is derived from an EMBL/GenBank/DDBJ whole genome shotgun (WGS) entry which is preliminary data.</text>
</comment>
<accession>A0ABW3HRR6</accession>
<feature type="region of interest" description="Disordered" evidence="6">
    <location>
        <begin position="34"/>
        <end position="54"/>
    </location>
</feature>
<organism evidence="8 9">
    <name type="scientific">Paenibacillus chungangensis</name>
    <dbReference type="NCBI Taxonomy" id="696535"/>
    <lineage>
        <taxon>Bacteria</taxon>
        <taxon>Bacillati</taxon>
        <taxon>Bacillota</taxon>
        <taxon>Bacilli</taxon>
        <taxon>Bacillales</taxon>
        <taxon>Paenibacillaceae</taxon>
        <taxon>Paenibacillus</taxon>
    </lineage>
</organism>
<evidence type="ECO:0000256" key="4">
    <source>
        <dbReference type="ARBA" id="ARBA00023139"/>
    </source>
</evidence>
<evidence type="ECO:0000313" key="9">
    <source>
        <dbReference type="Proteomes" id="UP001596989"/>
    </source>
</evidence>
<name>A0ABW3HRR6_9BACL</name>
<dbReference type="Proteomes" id="UP001596989">
    <property type="component" value="Unassembled WGS sequence"/>
</dbReference>
<dbReference type="InterPro" id="IPR006059">
    <property type="entry name" value="SBP"/>
</dbReference>
<sequence>MEKKNLRTMRSLSLSFLVMTLLVSMLAACSGTNNGNGGSEKGSNNGTTTDSPAGAGANEVVELDIFIDQPWWPVKDFEGTVSQEITKRTGVKLNVTVATDEKQLPVMIASGELPDLVATSNQWMRMSNPDLSYDWNSLIEQYAPDFAIHSERIAVNTMEDGKFYTIRNNFSTTEEWENHKDYALLSGPGIAYRADLAKELGITEINTLDDFMNMLGAAKEKYPDMIPLVLNAFWKRHFFALQFGAAWDHFDEQDGKLVHALHTPNLEKAYLYMNEMYRKGYITAENYAIKNEDQTKAFATGGKAFAYTWTTNVADALNAETKEQGMEWASVPMKLSDEFRYIRMDTGWQGTFITKNNKNPEASIKFMQFLQSEEGQRLAFWGVEGVDYNMSEDGGYPIYTFNRQDAEEEGMRGLVWGMLGGSAVHELVGGYIPGTESTKSREQLMANTTFNWAMGMVKTPPADSEESIIAANIKTMMANEEAKIYLANSEEEAREAYASMVEKAEKMGLEKLVEWANVKYEEAMKLFQ</sequence>
<dbReference type="RefSeq" id="WP_377564679.1">
    <property type="nucleotide sequence ID" value="NZ_JBHTJZ010000017.1"/>
</dbReference>
<dbReference type="PANTHER" id="PTHR43649">
    <property type="entry name" value="ARABINOSE-BINDING PROTEIN-RELATED"/>
    <property type="match status" value="1"/>
</dbReference>
<dbReference type="Pfam" id="PF01547">
    <property type="entry name" value="SBP_bac_1"/>
    <property type="match status" value="1"/>
</dbReference>
<dbReference type="InterPro" id="IPR050490">
    <property type="entry name" value="Bact_solute-bd_prot1"/>
</dbReference>
<protein>
    <submittedName>
        <fullName evidence="8">Extracellular solute-binding protein</fullName>
    </submittedName>
</protein>
<feature type="signal peptide" evidence="7">
    <location>
        <begin position="1"/>
        <end position="27"/>
    </location>
</feature>
<keyword evidence="9" id="KW-1185">Reference proteome</keyword>
<feature type="chain" id="PRO_5047305039" evidence="7">
    <location>
        <begin position="28"/>
        <end position="528"/>
    </location>
</feature>
<evidence type="ECO:0000256" key="1">
    <source>
        <dbReference type="ARBA" id="ARBA00022475"/>
    </source>
</evidence>
<evidence type="ECO:0000256" key="5">
    <source>
        <dbReference type="ARBA" id="ARBA00023288"/>
    </source>
</evidence>
<dbReference type="Gene3D" id="3.40.190.10">
    <property type="entry name" value="Periplasmic binding protein-like II"/>
    <property type="match status" value="2"/>
</dbReference>
<gene>
    <name evidence="8" type="ORF">ACFQ2I_12735</name>
</gene>
<evidence type="ECO:0000256" key="6">
    <source>
        <dbReference type="SAM" id="MobiDB-lite"/>
    </source>
</evidence>
<keyword evidence="1" id="KW-1003">Cell membrane</keyword>
<keyword evidence="2 7" id="KW-0732">Signal</keyword>
<evidence type="ECO:0000256" key="3">
    <source>
        <dbReference type="ARBA" id="ARBA00023136"/>
    </source>
</evidence>
<evidence type="ECO:0000313" key="8">
    <source>
        <dbReference type="EMBL" id="MFD0960254.1"/>
    </source>
</evidence>
<dbReference type="PROSITE" id="PS51257">
    <property type="entry name" value="PROKAR_LIPOPROTEIN"/>
    <property type="match status" value="1"/>
</dbReference>
<keyword evidence="4" id="KW-0564">Palmitate</keyword>
<reference evidence="9" key="1">
    <citation type="journal article" date="2019" name="Int. J. Syst. Evol. Microbiol.">
        <title>The Global Catalogue of Microorganisms (GCM) 10K type strain sequencing project: providing services to taxonomists for standard genome sequencing and annotation.</title>
        <authorList>
            <consortium name="The Broad Institute Genomics Platform"/>
            <consortium name="The Broad Institute Genome Sequencing Center for Infectious Disease"/>
            <person name="Wu L."/>
            <person name="Ma J."/>
        </authorList>
    </citation>
    <scope>NUCLEOTIDE SEQUENCE [LARGE SCALE GENOMIC DNA]</scope>
    <source>
        <strain evidence="9">CCUG 59129</strain>
    </source>
</reference>
<dbReference type="SUPFAM" id="SSF53850">
    <property type="entry name" value="Periplasmic binding protein-like II"/>
    <property type="match status" value="1"/>
</dbReference>
<evidence type="ECO:0000256" key="2">
    <source>
        <dbReference type="ARBA" id="ARBA00022729"/>
    </source>
</evidence>
<evidence type="ECO:0000256" key="7">
    <source>
        <dbReference type="SAM" id="SignalP"/>
    </source>
</evidence>
<keyword evidence="3" id="KW-0472">Membrane</keyword>
<proteinExistence type="predicted"/>
<dbReference type="PANTHER" id="PTHR43649:SF33">
    <property type="entry name" value="POLYGALACTURONAN_RHAMNOGALACTURONAN-BINDING PROTEIN YTCQ"/>
    <property type="match status" value="1"/>
</dbReference>
<keyword evidence="5" id="KW-0449">Lipoprotein</keyword>
<dbReference type="EMBL" id="JBHTJZ010000017">
    <property type="protein sequence ID" value="MFD0960254.1"/>
    <property type="molecule type" value="Genomic_DNA"/>
</dbReference>